<feature type="transmembrane region" description="Helical" evidence="5">
    <location>
        <begin position="256"/>
        <end position="283"/>
    </location>
</feature>
<reference evidence="7" key="2">
    <citation type="submission" date="2023-05" db="EMBL/GenBank/DDBJ databases">
        <authorList>
            <person name="Fouks B."/>
        </authorList>
    </citation>
    <scope>NUCLEOTIDE SEQUENCE</scope>
    <source>
        <strain evidence="7">Stay&amp;Tobe</strain>
        <tissue evidence="7">Testes</tissue>
    </source>
</reference>
<feature type="transmembrane region" description="Helical" evidence="5">
    <location>
        <begin position="412"/>
        <end position="434"/>
    </location>
</feature>
<evidence type="ECO:0000259" key="6">
    <source>
        <dbReference type="Pfam" id="PF01490"/>
    </source>
</evidence>
<evidence type="ECO:0000256" key="5">
    <source>
        <dbReference type="SAM" id="Phobius"/>
    </source>
</evidence>
<dbReference type="GO" id="GO:0015179">
    <property type="term" value="F:L-amino acid transmembrane transporter activity"/>
    <property type="evidence" value="ECO:0007669"/>
    <property type="project" value="TreeGrafter"/>
</dbReference>
<dbReference type="EMBL" id="JASPKZ010007346">
    <property type="protein sequence ID" value="KAJ9584880.1"/>
    <property type="molecule type" value="Genomic_DNA"/>
</dbReference>
<evidence type="ECO:0000256" key="2">
    <source>
        <dbReference type="ARBA" id="ARBA00022692"/>
    </source>
</evidence>
<dbReference type="GO" id="GO:0005774">
    <property type="term" value="C:vacuolar membrane"/>
    <property type="evidence" value="ECO:0007669"/>
    <property type="project" value="TreeGrafter"/>
</dbReference>
<feature type="transmembrane region" description="Helical" evidence="5">
    <location>
        <begin position="371"/>
        <end position="391"/>
    </location>
</feature>
<dbReference type="AlphaFoldDB" id="A0AAD7ZQT0"/>
<dbReference type="Proteomes" id="UP001233999">
    <property type="component" value="Unassembled WGS sequence"/>
</dbReference>
<organism evidence="7 8">
    <name type="scientific">Diploptera punctata</name>
    <name type="common">Pacific beetle cockroach</name>
    <dbReference type="NCBI Taxonomy" id="6984"/>
    <lineage>
        <taxon>Eukaryota</taxon>
        <taxon>Metazoa</taxon>
        <taxon>Ecdysozoa</taxon>
        <taxon>Arthropoda</taxon>
        <taxon>Hexapoda</taxon>
        <taxon>Insecta</taxon>
        <taxon>Pterygota</taxon>
        <taxon>Neoptera</taxon>
        <taxon>Polyneoptera</taxon>
        <taxon>Dictyoptera</taxon>
        <taxon>Blattodea</taxon>
        <taxon>Blaberoidea</taxon>
        <taxon>Blaberidae</taxon>
        <taxon>Diplopterinae</taxon>
        <taxon>Diploptera</taxon>
    </lineage>
</organism>
<dbReference type="PANTHER" id="PTHR22950:SF349">
    <property type="entry name" value="AMINO ACID TRANSPORTER TRANSMEMBRANE DOMAIN-CONTAINING PROTEIN"/>
    <property type="match status" value="1"/>
</dbReference>
<keyword evidence="4 5" id="KW-0472">Membrane</keyword>
<accession>A0AAD7ZQT0</accession>
<feature type="transmembrane region" description="Helical" evidence="5">
    <location>
        <begin position="59"/>
        <end position="80"/>
    </location>
</feature>
<feature type="non-terminal residue" evidence="7">
    <location>
        <position position="1"/>
    </location>
</feature>
<dbReference type="PANTHER" id="PTHR22950">
    <property type="entry name" value="AMINO ACID TRANSPORTER"/>
    <property type="match status" value="1"/>
</dbReference>
<dbReference type="InterPro" id="IPR013057">
    <property type="entry name" value="AA_transpt_TM"/>
</dbReference>
<feature type="transmembrane region" description="Helical" evidence="5">
    <location>
        <begin position="345"/>
        <end position="365"/>
    </location>
</feature>
<evidence type="ECO:0000256" key="1">
    <source>
        <dbReference type="ARBA" id="ARBA00004141"/>
    </source>
</evidence>
<evidence type="ECO:0000313" key="8">
    <source>
        <dbReference type="Proteomes" id="UP001233999"/>
    </source>
</evidence>
<feature type="transmembrane region" description="Helical" evidence="5">
    <location>
        <begin position="189"/>
        <end position="208"/>
    </location>
</feature>
<evidence type="ECO:0000256" key="4">
    <source>
        <dbReference type="ARBA" id="ARBA00023136"/>
    </source>
</evidence>
<proteinExistence type="predicted"/>
<feature type="transmembrane region" description="Helical" evidence="5">
    <location>
        <begin position="228"/>
        <end position="244"/>
    </location>
</feature>
<feature type="transmembrane region" description="Helical" evidence="5">
    <location>
        <begin position="31"/>
        <end position="53"/>
    </location>
</feature>
<feature type="transmembrane region" description="Helical" evidence="5">
    <location>
        <begin position="122"/>
        <end position="144"/>
    </location>
</feature>
<sequence length="437" mass="48245">FSSKLQKEKVGLEDVDYDPSQHRKLEHPNTYLGTLVHLLKGSIGTGILAMPMAVNNAGLVFGLVGLIIVGIISVHSMQMVTGASQTLCRRLKIPSLAFGETAEAAFKCGPPRFRKYSNISRIIVNAVLSFTNYASVCVYVVFIATSAQQLVEYWVDGYVPNKRVIIAILLVFVIPLGLIRNLKYLTPFSAIADVFTLASLGITFYYVFRDPVSFEGKKLVGDVSTIPLFFATCIFSMEGTGTVLPMENSMKKPKQFVGCFGVLNVTMFIVISLYLLVGVFGYLKYGNELEGSITLNFDITERPAQVVKILYAIAILFSCGIQFYIPTQIIWSSLEKKVDPKYQNAYQNIFRIVICCIIVGVAAAVPTLGPIISLVGAFGLSILGLCIPAIIDIVTRWEHGLGRGYWRLWKNCLLITFAFFALFTGSYSSILEIIGEY</sequence>
<feature type="transmembrane region" description="Helical" evidence="5">
    <location>
        <begin position="164"/>
        <end position="182"/>
    </location>
</feature>
<keyword evidence="3 5" id="KW-1133">Transmembrane helix</keyword>
<gene>
    <name evidence="7" type="ORF">L9F63_020780</name>
</gene>
<feature type="transmembrane region" description="Helical" evidence="5">
    <location>
        <begin position="303"/>
        <end position="325"/>
    </location>
</feature>
<keyword evidence="2 5" id="KW-0812">Transmembrane</keyword>
<dbReference type="Pfam" id="PF01490">
    <property type="entry name" value="Aa_trans"/>
    <property type="match status" value="1"/>
</dbReference>
<protein>
    <recommendedName>
        <fullName evidence="6">Amino acid transporter transmembrane domain-containing protein</fullName>
    </recommendedName>
</protein>
<name>A0AAD7ZQT0_DIPPU</name>
<evidence type="ECO:0000256" key="3">
    <source>
        <dbReference type="ARBA" id="ARBA00022989"/>
    </source>
</evidence>
<evidence type="ECO:0000313" key="7">
    <source>
        <dbReference type="EMBL" id="KAJ9584880.1"/>
    </source>
</evidence>
<comment type="subcellular location">
    <subcellularLocation>
        <location evidence="1">Membrane</location>
        <topology evidence="1">Multi-pass membrane protein</topology>
    </subcellularLocation>
</comment>
<reference evidence="7" key="1">
    <citation type="journal article" date="2023" name="IScience">
        <title>Live-bearing cockroach genome reveals convergent evolutionary mechanisms linked to viviparity in insects and beyond.</title>
        <authorList>
            <person name="Fouks B."/>
            <person name="Harrison M.C."/>
            <person name="Mikhailova A.A."/>
            <person name="Marchal E."/>
            <person name="English S."/>
            <person name="Carruthers M."/>
            <person name="Jennings E.C."/>
            <person name="Chiamaka E.L."/>
            <person name="Frigard R.A."/>
            <person name="Pippel M."/>
            <person name="Attardo G.M."/>
            <person name="Benoit J.B."/>
            <person name="Bornberg-Bauer E."/>
            <person name="Tobe S.S."/>
        </authorList>
    </citation>
    <scope>NUCLEOTIDE SEQUENCE</scope>
    <source>
        <strain evidence="7">Stay&amp;Tobe</strain>
    </source>
</reference>
<keyword evidence="8" id="KW-1185">Reference proteome</keyword>
<feature type="domain" description="Amino acid transporter transmembrane" evidence="6">
    <location>
        <begin position="30"/>
        <end position="430"/>
    </location>
</feature>
<comment type="caution">
    <text evidence="7">The sequence shown here is derived from an EMBL/GenBank/DDBJ whole genome shotgun (WGS) entry which is preliminary data.</text>
</comment>